<keyword evidence="3" id="KW-1185">Reference proteome</keyword>
<reference evidence="2" key="1">
    <citation type="journal article" date="2020" name="Fungal Divers.">
        <title>Resolving the Mortierellaceae phylogeny through synthesis of multi-gene phylogenetics and phylogenomics.</title>
        <authorList>
            <person name="Vandepol N."/>
            <person name="Liber J."/>
            <person name="Desiro A."/>
            <person name="Na H."/>
            <person name="Kennedy M."/>
            <person name="Barry K."/>
            <person name="Grigoriev I.V."/>
            <person name="Miller A.N."/>
            <person name="O'Donnell K."/>
            <person name="Stajich J.E."/>
            <person name="Bonito G."/>
        </authorList>
    </citation>
    <scope>NUCLEOTIDE SEQUENCE</scope>
    <source>
        <strain evidence="2">NVP1</strain>
    </source>
</reference>
<feature type="compositionally biased region" description="Low complexity" evidence="1">
    <location>
        <begin position="88"/>
        <end position="97"/>
    </location>
</feature>
<sequence>MVTAIVDPSSSAPQKVKAPSPKARFRQQSSLIRSLPIAIIDFETLSGAPTSPLPIPKLPPSPSVPTPPLPSSPTTRTPPRKISNDKIPSLGLSSSSLRPPPRPSTQSPGPRPRSMVSHLALSSPPSSSLPPVPVILHSNDSLYGSSTPTSPTSPISPITPIYTGQFATFLAKQFQVELSLSTSLSSSALRPHTGSGRRTANSGDTMAFNTNGEPTQNKQKYRARLPSLPSVPSVAESQFRKNDMDSMAKDMGNMDMDRMGVMEEPRKSILGQPDGILTDKSATVQIDPLPRPMGLVATRFYGIESSMRWREGVDPVEKRFTSSNGAWRCQDRFAVFFRPGDQIGPDQVVTKTFWSEAWPYPIETILYGTIGPLNPTSQPIEAGHRSDHEGEHRLSRTRVGGVGGHSHGHLKSAASFPPSLKSKDPRYITSAGIQKIAKVMIPMPDVSIDQMDLVKAPIKVELRIFILESPLRIHAKAFLLGRAVAGTTELYM</sequence>
<evidence type="ECO:0000313" key="2">
    <source>
        <dbReference type="EMBL" id="KAF9329329.1"/>
    </source>
</evidence>
<evidence type="ECO:0000256" key="1">
    <source>
        <dbReference type="SAM" id="MobiDB-lite"/>
    </source>
</evidence>
<name>A0A9P5SHD0_9FUNG</name>
<comment type="caution">
    <text evidence="2">The sequence shown here is derived from an EMBL/GenBank/DDBJ whole genome shotgun (WGS) entry which is preliminary data.</text>
</comment>
<feature type="compositionally biased region" description="Basic and acidic residues" evidence="1">
    <location>
        <begin position="382"/>
        <end position="394"/>
    </location>
</feature>
<feature type="compositionally biased region" description="Low complexity" evidence="1">
    <location>
        <begin position="104"/>
        <end position="114"/>
    </location>
</feature>
<dbReference type="Proteomes" id="UP000696485">
    <property type="component" value="Unassembled WGS sequence"/>
</dbReference>
<feature type="region of interest" description="Disordered" evidence="1">
    <location>
        <begin position="1"/>
        <end position="27"/>
    </location>
</feature>
<proteinExistence type="predicted"/>
<feature type="region of interest" description="Disordered" evidence="1">
    <location>
        <begin position="376"/>
        <end position="418"/>
    </location>
</feature>
<protein>
    <submittedName>
        <fullName evidence="2">Uncharacterized protein</fullName>
    </submittedName>
</protein>
<dbReference type="AlphaFoldDB" id="A0A9P5SHD0"/>
<evidence type="ECO:0000313" key="3">
    <source>
        <dbReference type="Proteomes" id="UP000696485"/>
    </source>
</evidence>
<feature type="compositionally biased region" description="Pro residues" evidence="1">
    <location>
        <begin position="51"/>
        <end position="71"/>
    </location>
</feature>
<accession>A0A9P5SHD0</accession>
<feature type="compositionally biased region" description="Polar residues" evidence="1">
    <location>
        <begin position="196"/>
        <end position="218"/>
    </location>
</feature>
<feature type="region of interest" description="Disordered" evidence="1">
    <location>
        <begin position="48"/>
        <end position="133"/>
    </location>
</feature>
<gene>
    <name evidence="2" type="ORF">BG006_007569</name>
</gene>
<organism evidence="2 3">
    <name type="scientific">Podila minutissima</name>
    <dbReference type="NCBI Taxonomy" id="64525"/>
    <lineage>
        <taxon>Eukaryota</taxon>
        <taxon>Fungi</taxon>
        <taxon>Fungi incertae sedis</taxon>
        <taxon>Mucoromycota</taxon>
        <taxon>Mortierellomycotina</taxon>
        <taxon>Mortierellomycetes</taxon>
        <taxon>Mortierellales</taxon>
        <taxon>Mortierellaceae</taxon>
        <taxon>Podila</taxon>
    </lineage>
</organism>
<dbReference type="EMBL" id="JAAAUY010000484">
    <property type="protein sequence ID" value="KAF9329329.1"/>
    <property type="molecule type" value="Genomic_DNA"/>
</dbReference>
<feature type="region of interest" description="Disordered" evidence="1">
    <location>
        <begin position="184"/>
        <end position="218"/>
    </location>
</feature>